<reference evidence="2" key="1">
    <citation type="journal article" date="2019" name="Int. J. Syst. Evol. Microbiol.">
        <title>The Global Catalogue of Microorganisms (GCM) 10K type strain sequencing project: providing services to taxonomists for standard genome sequencing and annotation.</title>
        <authorList>
            <consortium name="The Broad Institute Genomics Platform"/>
            <consortium name="The Broad Institute Genome Sequencing Center for Infectious Disease"/>
            <person name="Wu L."/>
            <person name="Ma J."/>
        </authorList>
    </citation>
    <scope>NUCLEOTIDE SEQUENCE [LARGE SCALE GENOMIC DNA]</scope>
    <source>
        <strain evidence="2">NBRC 113072</strain>
    </source>
</reference>
<evidence type="ECO:0000313" key="2">
    <source>
        <dbReference type="Proteomes" id="UP001157126"/>
    </source>
</evidence>
<keyword evidence="2" id="KW-1185">Reference proteome</keyword>
<accession>A0ABQ6IPH1</accession>
<name>A0ABQ6IPH1_9MICO</name>
<dbReference type="EMBL" id="BSUO01000001">
    <property type="protein sequence ID" value="GMA38609.1"/>
    <property type="molecule type" value="Genomic_DNA"/>
</dbReference>
<gene>
    <name evidence="1" type="ORF">GCM10025883_06540</name>
</gene>
<sequence>MHAVDADGRPRAWWLDGTRAEPVVLKNMPERVVAFDARGQQKWTLTPDGTMRGDHIGGEFDGRGGIVDYGVDTLVGHGCGTQGAVLRCHRDGWFTPDGFVAPAGTAVAQVEDPWVRLSDGRLYRMHRLTAPGPWTVEPVRGFER</sequence>
<evidence type="ECO:0000313" key="1">
    <source>
        <dbReference type="EMBL" id="GMA38609.1"/>
    </source>
</evidence>
<proteinExistence type="predicted"/>
<comment type="caution">
    <text evidence="1">The sequence shown here is derived from an EMBL/GenBank/DDBJ whole genome shotgun (WGS) entry which is preliminary data.</text>
</comment>
<organism evidence="1 2">
    <name type="scientific">Mobilicoccus caccae</name>
    <dbReference type="NCBI Taxonomy" id="1859295"/>
    <lineage>
        <taxon>Bacteria</taxon>
        <taxon>Bacillati</taxon>
        <taxon>Actinomycetota</taxon>
        <taxon>Actinomycetes</taxon>
        <taxon>Micrococcales</taxon>
        <taxon>Dermatophilaceae</taxon>
        <taxon>Mobilicoccus</taxon>
    </lineage>
</organism>
<protein>
    <submittedName>
        <fullName evidence="1">Uncharacterized protein</fullName>
    </submittedName>
</protein>
<dbReference type="Proteomes" id="UP001157126">
    <property type="component" value="Unassembled WGS sequence"/>
</dbReference>